<evidence type="ECO:0000256" key="1">
    <source>
        <dbReference type="SAM" id="MobiDB-lite"/>
    </source>
</evidence>
<dbReference type="EMBL" id="JAAITS010000039">
    <property type="protein sequence ID" value="NSG86395.1"/>
    <property type="molecule type" value="Genomic_DNA"/>
</dbReference>
<sequence length="232" mass="26818">MGEITISKIFEQNINGETKRFFREYRITCEQLTESTRFCHKYNQNCFVCSLKFEQFPKKGENIAYCEGSNTTLVSKAKENKPITIIKRKKKCPNVEHLKKIDPTKPIVQLETAKKLARIKPSAITHKSSNIFERHPNAKIVPNVAPKPNLSPSKKRHKKKNNSVSNNTSSPVGRTLTTSPKYAFTKMKIHRSRKKNRYTISPQKYSTCWRCGAPCYGGTHYCFEHLKENNEY</sequence>
<protein>
    <recommendedName>
        <fullName evidence="4">C3H1-type domain-containing protein</fullName>
    </recommendedName>
</protein>
<organism evidence="2 3">
    <name type="scientific">Blautia faecis</name>
    <dbReference type="NCBI Taxonomy" id="871665"/>
    <lineage>
        <taxon>Bacteria</taxon>
        <taxon>Bacillati</taxon>
        <taxon>Bacillota</taxon>
        <taxon>Clostridia</taxon>
        <taxon>Lachnospirales</taxon>
        <taxon>Lachnospiraceae</taxon>
        <taxon>Blautia</taxon>
    </lineage>
</organism>
<name>A0ABX2HAN7_9FIRM</name>
<dbReference type="RefSeq" id="WP_173770049.1">
    <property type="nucleotide sequence ID" value="NZ_JAAIPU010000005.1"/>
</dbReference>
<reference evidence="2 3" key="1">
    <citation type="journal article" date="2020" name="Cell Host Microbe">
        <title>Functional and Genomic Variation between Human-Derived Isolates of Lachnospiraceae Reveals Inter- and Intra-Species Diversity.</title>
        <authorList>
            <person name="Sorbara M.T."/>
            <person name="Littmann E.R."/>
            <person name="Fontana E."/>
            <person name="Moody T.U."/>
            <person name="Kohout C.E."/>
            <person name="Gjonbalaj M."/>
            <person name="Eaton V."/>
            <person name="Seok R."/>
            <person name="Leiner I.M."/>
            <person name="Pamer E.G."/>
        </authorList>
    </citation>
    <scope>NUCLEOTIDE SEQUENCE [LARGE SCALE GENOMIC DNA]</scope>
    <source>
        <strain evidence="2 3">MSK.17.74</strain>
    </source>
</reference>
<feature type="compositionally biased region" description="Polar residues" evidence="1">
    <location>
        <begin position="171"/>
        <end position="180"/>
    </location>
</feature>
<feature type="region of interest" description="Disordered" evidence="1">
    <location>
        <begin position="127"/>
        <end position="181"/>
    </location>
</feature>
<comment type="caution">
    <text evidence="2">The sequence shown here is derived from an EMBL/GenBank/DDBJ whole genome shotgun (WGS) entry which is preliminary data.</text>
</comment>
<evidence type="ECO:0000313" key="2">
    <source>
        <dbReference type="EMBL" id="NSG86395.1"/>
    </source>
</evidence>
<accession>A0ABX2HAN7</accession>
<gene>
    <name evidence="2" type="ORF">G5B17_13490</name>
</gene>
<proteinExistence type="predicted"/>
<evidence type="ECO:0008006" key="4">
    <source>
        <dbReference type="Google" id="ProtNLM"/>
    </source>
</evidence>
<evidence type="ECO:0000313" key="3">
    <source>
        <dbReference type="Proteomes" id="UP001644719"/>
    </source>
</evidence>
<dbReference type="Proteomes" id="UP001644719">
    <property type="component" value="Unassembled WGS sequence"/>
</dbReference>
<keyword evidence="3" id="KW-1185">Reference proteome</keyword>